<proteinExistence type="predicted"/>
<protein>
    <submittedName>
        <fullName evidence="1">Uncharacterized protein</fullName>
    </submittedName>
</protein>
<name>A0ABV0T345_9TELE</name>
<organism evidence="1 2">
    <name type="scientific">Ilyodon furcidens</name>
    <name type="common">goldbreast splitfin</name>
    <dbReference type="NCBI Taxonomy" id="33524"/>
    <lineage>
        <taxon>Eukaryota</taxon>
        <taxon>Metazoa</taxon>
        <taxon>Chordata</taxon>
        <taxon>Craniata</taxon>
        <taxon>Vertebrata</taxon>
        <taxon>Euteleostomi</taxon>
        <taxon>Actinopterygii</taxon>
        <taxon>Neopterygii</taxon>
        <taxon>Teleostei</taxon>
        <taxon>Neoteleostei</taxon>
        <taxon>Acanthomorphata</taxon>
        <taxon>Ovalentaria</taxon>
        <taxon>Atherinomorphae</taxon>
        <taxon>Cyprinodontiformes</taxon>
        <taxon>Goodeidae</taxon>
        <taxon>Ilyodon</taxon>
    </lineage>
</organism>
<dbReference type="EMBL" id="JAHRIQ010014219">
    <property type="protein sequence ID" value="MEQ2225997.1"/>
    <property type="molecule type" value="Genomic_DNA"/>
</dbReference>
<evidence type="ECO:0000313" key="1">
    <source>
        <dbReference type="EMBL" id="MEQ2225997.1"/>
    </source>
</evidence>
<reference evidence="1 2" key="1">
    <citation type="submission" date="2021-06" db="EMBL/GenBank/DDBJ databases">
        <authorList>
            <person name="Palmer J.M."/>
        </authorList>
    </citation>
    <scope>NUCLEOTIDE SEQUENCE [LARGE SCALE GENOMIC DNA]</scope>
    <source>
        <strain evidence="2">if_2019</strain>
        <tissue evidence="1">Muscle</tissue>
    </source>
</reference>
<comment type="caution">
    <text evidence="1">The sequence shown here is derived from an EMBL/GenBank/DDBJ whole genome shotgun (WGS) entry which is preliminary data.</text>
</comment>
<dbReference type="Proteomes" id="UP001482620">
    <property type="component" value="Unassembled WGS sequence"/>
</dbReference>
<sequence>MEIKLGSSDCSGLHNVQIYPQHCKCGICSEGTHQNFKNMCMYVCMLWWEKGVCGRGGSLHTSEITTQKGVDGLWPLGCQYNGVKIWDTIELQGDLIHSAQQPSLKQLS</sequence>
<gene>
    <name evidence="1" type="ORF">ILYODFUR_023223</name>
</gene>
<accession>A0ABV0T345</accession>
<evidence type="ECO:0000313" key="2">
    <source>
        <dbReference type="Proteomes" id="UP001482620"/>
    </source>
</evidence>
<keyword evidence="2" id="KW-1185">Reference proteome</keyword>